<dbReference type="Gene3D" id="3.40.50.300">
    <property type="entry name" value="P-loop containing nucleotide triphosphate hydrolases"/>
    <property type="match status" value="1"/>
</dbReference>
<evidence type="ECO:0000256" key="2">
    <source>
        <dbReference type="ARBA" id="ARBA00022448"/>
    </source>
</evidence>
<keyword evidence="6" id="KW-1278">Translocase</keyword>
<keyword evidence="4" id="KW-0547">Nucleotide-binding</keyword>
<dbReference type="PANTHER" id="PTHR42711:SF16">
    <property type="entry name" value="ABC TRANSPORTER ATP-BINDING PROTEIN"/>
    <property type="match status" value="1"/>
</dbReference>
<organism evidence="10 11">
    <name type="scientific">Prauserella shujinwangii</name>
    <dbReference type="NCBI Taxonomy" id="1453103"/>
    <lineage>
        <taxon>Bacteria</taxon>
        <taxon>Bacillati</taxon>
        <taxon>Actinomycetota</taxon>
        <taxon>Actinomycetes</taxon>
        <taxon>Pseudonocardiales</taxon>
        <taxon>Pseudonocardiaceae</taxon>
        <taxon>Prauserella</taxon>
    </lineage>
</organism>
<dbReference type="GO" id="GO:0005886">
    <property type="term" value="C:plasma membrane"/>
    <property type="evidence" value="ECO:0007669"/>
    <property type="project" value="UniProtKB-SubCell"/>
</dbReference>
<dbReference type="SMART" id="SM00382">
    <property type="entry name" value="AAA"/>
    <property type="match status" value="1"/>
</dbReference>
<evidence type="ECO:0000259" key="9">
    <source>
        <dbReference type="PROSITE" id="PS50893"/>
    </source>
</evidence>
<dbReference type="AlphaFoldDB" id="A0A2T0LSY5"/>
<dbReference type="PROSITE" id="PS50893">
    <property type="entry name" value="ABC_TRANSPORTER_2"/>
    <property type="match status" value="1"/>
</dbReference>
<proteinExistence type="predicted"/>
<evidence type="ECO:0000256" key="4">
    <source>
        <dbReference type="ARBA" id="ARBA00022741"/>
    </source>
</evidence>
<protein>
    <submittedName>
        <fullName evidence="10">ABC-2 type transport system ATP-binding protein</fullName>
    </submittedName>
</protein>
<evidence type="ECO:0000256" key="8">
    <source>
        <dbReference type="ARBA" id="ARBA00023251"/>
    </source>
</evidence>
<keyword evidence="7" id="KW-0472">Membrane</keyword>
<dbReference type="CDD" id="cd03230">
    <property type="entry name" value="ABC_DR_subfamily_A"/>
    <property type="match status" value="1"/>
</dbReference>
<reference evidence="10 11" key="1">
    <citation type="submission" date="2018-03" db="EMBL/GenBank/DDBJ databases">
        <title>Genomic Encyclopedia of Type Strains, Phase III (KMG-III): the genomes of soil and plant-associated and newly described type strains.</title>
        <authorList>
            <person name="Whitman W."/>
        </authorList>
    </citation>
    <scope>NUCLEOTIDE SEQUENCE [LARGE SCALE GENOMIC DNA]</scope>
    <source>
        <strain evidence="10 11">CGMCC 4.7125</strain>
    </source>
</reference>
<comment type="caution">
    <text evidence="10">The sequence shown here is derived from an EMBL/GenBank/DDBJ whole genome shotgun (WGS) entry which is preliminary data.</text>
</comment>
<keyword evidence="11" id="KW-1185">Reference proteome</keyword>
<dbReference type="InterPro" id="IPR003593">
    <property type="entry name" value="AAA+_ATPase"/>
</dbReference>
<dbReference type="InterPro" id="IPR027417">
    <property type="entry name" value="P-loop_NTPase"/>
</dbReference>
<dbReference type="SUPFAM" id="SSF52540">
    <property type="entry name" value="P-loop containing nucleoside triphosphate hydrolases"/>
    <property type="match status" value="1"/>
</dbReference>
<dbReference type="RefSeq" id="WP_106180199.1">
    <property type="nucleotide sequence ID" value="NZ_PVNH01000007.1"/>
</dbReference>
<evidence type="ECO:0000313" key="11">
    <source>
        <dbReference type="Proteomes" id="UP000238362"/>
    </source>
</evidence>
<dbReference type="PANTHER" id="PTHR42711">
    <property type="entry name" value="ABC TRANSPORTER ATP-BINDING PROTEIN"/>
    <property type="match status" value="1"/>
</dbReference>
<gene>
    <name evidence="10" type="ORF">B0I33_107311</name>
</gene>
<evidence type="ECO:0000256" key="1">
    <source>
        <dbReference type="ARBA" id="ARBA00004202"/>
    </source>
</evidence>
<dbReference type="InterPro" id="IPR017871">
    <property type="entry name" value="ABC_transporter-like_CS"/>
</dbReference>
<evidence type="ECO:0000256" key="6">
    <source>
        <dbReference type="ARBA" id="ARBA00022967"/>
    </source>
</evidence>
<dbReference type="Pfam" id="PF00005">
    <property type="entry name" value="ABC_tran"/>
    <property type="match status" value="1"/>
</dbReference>
<keyword evidence="2" id="KW-0813">Transport</keyword>
<evidence type="ECO:0000256" key="5">
    <source>
        <dbReference type="ARBA" id="ARBA00022840"/>
    </source>
</evidence>
<comment type="subcellular location">
    <subcellularLocation>
        <location evidence="1">Cell membrane</location>
        <topology evidence="1">Peripheral membrane protein</topology>
    </subcellularLocation>
</comment>
<accession>A0A2T0LSY5</accession>
<evidence type="ECO:0000256" key="7">
    <source>
        <dbReference type="ARBA" id="ARBA00023136"/>
    </source>
</evidence>
<evidence type="ECO:0000256" key="3">
    <source>
        <dbReference type="ARBA" id="ARBA00022475"/>
    </source>
</evidence>
<keyword evidence="8" id="KW-0046">Antibiotic resistance</keyword>
<dbReference type="GO" id="GO:0005524">
    <property type="term" value="F:ATP binding"/>
    <property type="evidence" value="ECO:0007669"/>
    <property type="project" value="UniProtKB-KW"/>
</dbReference>
<name>A0A2T0LSY5_9PSEU</name>
<dbReference type="PROSITE" id="PS00211">
    <property type="entry name" value="ABC_TRANSPORTER_1"/>
    <property type="match status" value="1"/>
</dbReference>
<keyword evidence="3" id="KW-1003">Cell membrane</keyword>
<evidence type="ECO:0000313" key="10">
    <source>
        <dbReference type="EMBL" id="PRX46733.1"/>
    </source>
</evidence>
<dbReference type="OrthoDB" id="9804819at2"/>
<dbReference type="GO" id="GO:0016887">
    <property type="term" value="F:ATP hydrolysis activity"/>
    <property type="evidence" value="ECO:0007669"/>
    <property type="project" value="InterPro"/>
</dbReference>
<dbReference type="InterPro" id="IPR003439">
    <property type="entry name" value="ABC_transporter-like_ATP-bd"/>
</dbReference>
<keyword evidence="5 10" id="KW-0067">ATP-binding</keyword>
<dbReference type="InterPro" id="IPR050763">
    <property type="entry name" value="ABC_transporter_ATP-binding"/>
</dbReference>
<dbReference type="GO" id="GO:0046677">
    <property type="term" value="P:response to antibiotic"/>
    <property type="evidence" value="ECO:0007669"/>
    <property type="project" value="UniProtKB-KW"/>
</dbReference>
<dbReference type="EMBL" id="PVNH01000007">
    <property type="protein sequence ID" value="PRX46733.1"/>
    <property type="molecule type" value="Genomic_DNA"/>
</dbReference>
<dbReference type="Proteomes" id="UP000238362">
    <property type="component" value="Unassembled WGS sequence"/>
</dbReference>
<feature type="domain" description="ABC transporter" evidence="9">
    <location>
        <begin position="8"/>
        <end position="233"/>
    </location>
</feature>
<sequence length="311" mass="33479">MSGTSPVIEVDELCKSYGGTVAVDEVSFAVARGEIFGMIGPNGAGKTTTVECVEGIRKPDAGRISVLGLHPLRDRARLRQVLGVQLQHGMLPDRLRVGEALTLYRSFYRDGVEPERLLAELGLTASRNTAFADLSGGQAQRLSIALALVGKPRIAVLDELTTGLDPQARRDTWELVEQVRESGVTVLLITHFMEEAERLCDRVAIIDRGRLAALDTPDGLIARAGVQQRVRFRATGPFDRARLAGLAEVSGVTTQRGEAVVTGTGDLAHAVNAELVRQGVVATEIRLDRATLDDAFLAVTGRRPAPDGERE</sequence>
<dbReference type="FunFam" id="3.40.50.300:FF:000589">
    <property type="entry name" value="ABC transporter, ATP-binding subunit"/>
    <property type="match status" value="1"/>
</dbReference>